<feature type="transmembrane region" description="Helical" evidence="1">
    <location>
        <begin position="140"/>
        <end position="159"/>
    </location>
</feature>
<protein>
    <submittedName>
        <fullName evidence="2">Uncharacterized protein</fullName>
    </submittedName>
</protein>
<evidence type="ECO:0000313" key="3">
    <source>
        <dbReference type="Proteomes" id="UP000196258"/>
    </source>
</evidence>
<evidence type="ECO:0000313" key="2">
    <source>
        <dbReference type="EMBL" id="OUQ04651.1"/>
    </source>
</evidence>
<feature type="transmembrane region" description="Helical" evidence="1">
    <location>
        <begin position="12"/>
        <end position="31"/>
    </location>
</feature>
<dbReference type="RefSeq" id="WP_087257183.1">
    <property type="nucleotide sequence ID" value="NZ_NFLB01000010.1"/>
</dbReference>
<keyword evidence="1" id="KW-0472">Membrane</keyword>
<dbReference type="Proteomes" id="UP000196258">
    <property type="component" value="Unassembled WGS sequence"/>
</dbReference>
<keyword evidence="1" id="KW-0812">Transmembrane</keyword>
<reference evidence="3" key="1">
    <citation type="submission" date="2017-04" db="EMBL/GenBank/DDBJ databases">
        <title>Function of individual gut microbiota members based on whole genome sequencing of pure cultures obtained from chicken caecum.</title>
        <authorList>
            <person name="Medvecky M."/>
            <person name="Cejkova D."/>
            <person name="Polansky O."/>
            <person name="Karasova D."/>
            <person name="Kubasova T."/>
            <person name="Cizek A."/>
            <person name="Rychlik I."/>
        </authorList>
    </citation>
    <scope>NUCLEOTIDE SEQUENCE [LARGE SCALE GENOMIC DNA]</scope>
    <source>
        <strain evidence="3">An149</strain>
    </source>
</reference>
<feature type="transmembrane region" description="Helical" evidence="1">
    <location>
        <begin position="107"/>
        <end position="128"/>
    </location>
</feature>
<gene>
    <name evidence="2" type="ORF">B5E91_09705</name>
</gene>
<proteinExistence type="predicted"/>
<name>A0A1Y4QI11_9FIRM</name>
<dbReference type="AlphaFoldDB" id="A0A1Y4QI11"/>
<dbReference type="InterPro" id="IPR045407">
    <property type="entry name" value="DUF6512"/>
</dbReference>
<comment type="caution">
    <text evidence="2">The sequence shown here is derived from an EMBL/GenBank/DDBJ whole genome shotgun (WGS) entry which is preliminary data.</text>
</comment>
<dbReference type="EMBL" id="NFLB01000010">
    <property type="protein sequence ID" value="OUQ04651.1"/>
    <property type="molecule type" value="Genomic_DNA"/>
</dbReference>
<evidence type="ECO:0000256" key="1">
    <source>
        <dbReference type="SAM" id="Phobius"/>
    </source>
</evidence>
<organism evidence="2 3">
    <name type="scientific">Thomasclavelia spiroformis</name>
    <dbReference type="NCBI Taxonomy" id="29348"/>
    <lineage>
        <taxon>Bacteria</taxon>
        <taxon>Bacillati</taxon>
        <taxon>Bacillota</taxon>
        <taxon>Erysipelotrichia</taxon>
        <taxon>Erysipelotrichales</taxon>
        <taxon>Coprobacillaceae</taxon>
        <taxon>Thomasclavelia</taxon>
    </lineage>
</organism>
<feature type="transmembrane region" description="Helical" evidence="1">
    <location>
        <begin position="51"/>
        <end position="69"/>
    </location>
</feature>
<feature type="transmembrane region" description="Helical" evidence="1">
    <location>
        <begin position="76"/>
        <end position="101"/>
    </location>
</feature>
<keyword evidence="1" id="KW-1133">Transmembrane helix</keyword>
<dbReference type="Pfam" id="PF20122">
    <property type="entry name" value="DUF6512"/>
    <property type="match status" value="1"/>
</dbReference>
<accession>A0A1Y4QI11</accession>
<sequence>MLKRIKPETYTLIGILVLFVVSSLFHFLYSLTGECFIVGLFVPINESIFEHTKMVVLPIFIWWFIFYLFRKKDLFVNAWFTSALIAMISAIIAIPMLFYFYSQAFGIESLVIDILILLISLAIGQILGLHYYRHGKGIEYHFAIVLMIVIIILFAFFTINPPAFPIFNS</sequence>